<feature type="signal peptide" evidence="1">
    <location>
        <begin position="1"/>
        <end position="26"/>
    </location>
</feature>
<evidence type="ECO:0008006" key="4">
    <source>
        <dbReference type="Google" id="ProtNLM"/>
    </source>
</evidence>
<evidence type="ECO:0000256" key="1">
    <source>
        <dbReference type="SAM" id="SignalP"/>
    </source>
</evidence>
<accession>A0ABU1VKD1</accession>
<protein>
    <recommendedName>
        <fullName evidence="4">Secreted protein</fullName>
    </recommendedName>
</protein>
<keyword evidence="3" id="KW-1185">Reference proteome</keyword>
<dbReference type="EMBL" id="JAVDVW010000001">
    <property type="protein sequence ID" value="MDR7097936.1"/>
    <property type="molecule type" value="Genomic_DNA"/>
</dbReference>
<name>A0ABU1VKD1_9GAMM</name>
<evidence type="ECO:0000313" key="2">
    <source>
        <dbReference type="EMBL" id="MDR7097936.1"/>
    </source>
</evidence>
<gene>
    <name evidence="2" type="ORF">J2X04_000283</name>
</gene>
<comment type="caution">
    <text evidence="2">The sequence shown here is derived from an EMBL/GenBank/DDBJ whole genome shotgun (WGS) entry which is preliminary data.</text>
</comment>
<evidence type="ECO:0000313" key="3">
    <source>
        <dbReference type="Proteomes" id="UP001267878"/>
    </source>
</evidence>
<dbReference type="Proteomes" id="UP001267878">
    <property type="component" value="Unassembled WGS sequence"/>
</dbReference>
<reference evidence="2 3" key="1">
    <citation type="submission" date="2023-07" db="EMBL/GenBank/DDBJ databases">
        <title>Sorghum-associated microbial communities from plants grown in Nebraska, USA.</title>
        <authorList>
            <person name="Schachtman D."/>
        </authorList>
    </citation>
    <scope>NUCLEOTIDE SEQUENCE [LARGE SCALE GENOMIC DNA]</scope>
    <source>
        <strain evidence="2 3">BE187</strain>
    </source>
</reference>
<proteinExistence type="predicted"/>
<sequence length="286" mass="29557">MKARLFQLPLALLLALGVASGVYAQAAGGRTDATLLPVWNTNGKLEAVLQLEPSTIPVAGARWRVGGNTLDAAFGVAAGDTLGLVCDRKNGLSSAISSLANHCMLATLDGDGDGSADRQFSGGASLSHGSGRVGLILGTARDTLPAWLSPSYKTGKLDQNSLTLYGQKNIGREATVSIGGTLARARLIPADDIPSEVADRWTSKTFTVGAGVGNFGANIIGRVVDTPGVPGQWGGLGVGLTWRTPWSGQLTVGAENIVTRGKNPFAPSGSDKDEGTVPYVRYEQDL</sequence>
<keyword evidence="1" id="KW-0732">Signal</keyword>
<feature type="chain" id="PRO_5046864806" description="Secreted protein" evidence="1">
    <location>
        <begin position="27"/>
        <end position="286"/>
    </location>
</feature>
<organism evidence="2 3">
    <name type="scientific">Agrilutibacter niabensis</name>
    <dbReference type="NCBI Taxonomy" id="380628"/>
    <lineage>
        <taxon>Bacteria</taxon>
        <taxon>Pseudomonadati</taxon>
        <taxon>Pseudomonadota</taxon>
        <taxon>Gammaproteobacteria</taxon>
        <taxon>Lysobacterales</taxon>
        <taxon>Lysobacteraceae</taxon>
        <taxon>Agrilutibacter</taxon>
    </lineage>
</organism>